<keyword evidence="1" id="KW-0175">Coiled coil</keyword>
<dbReference type="HOGENOM" id="CLU_310985_0_0_6"/>
<accession>A1S7K0</accession>
<evidence type="ECO:0000256" key="3">
    <source>
        <dbReference type="SAM" id="Phobius"/>
    </source>
</evidence>
<dbReference type="InterPro" id="IPR020011">
    <property type="entry name" value="FimV_C"/>
</dbReference>
<dbReference type="NCBIfam" id="TIGR03504">
    <property type="entry name" value="FimV_Cterm"/>
    <property type="match status" value="1"/>
</dbReference>
<feature type="region of interest" description="Disordered" evidence="2">
    <location>
        <begin position="586"/>
        <end position="614"/>
    </location>
</feature>
<dbReference type="InterPro" id="IPR018392">
    <property type="entry name" value="LysM"/>
</dbReference>
<name>A1S7K0_SHEAM</name>
<dbReference type="CDD" id="cd00118">
    <property type="entry name" value="LysM"/>
    <property type="match status" value="1"/>
</dbReference>
<dbReference type="KEGG" id="saz:Sama_2151"/>
<feature type="compositionally biased region" description="Basic and acidic residues" evidence="2">
    <location>
        <begin position="713"/>
        <end position="733"/>
    </location>
</feature>
<dbReference type="Proteomes" id="UP000009175">
    <property type="component" value="Chromosome"/>
</dbReference>
<dbReference type="Gene3D" id="1.20.5.1700">
    <property type="match status" value="1"/>
</dbReference>
<evidence type="ECO:0000256" key="2">
    <source>
        <dbReference type="SAM" id="MobiDB-lite"/>
    </source>
</evidence>
<feature type="region of interest" description="Disordered" evidence="2">
    <location>
        <begin position="647"/>
        <end position="674"/>
    </location>
</feature>
<feature type="coiled-coil region" evidence="1">
    <location>
        <begin position="182"/>
        <end position="244"/>
    </location>
</feature>
<feature type="region of interest" description="Disordered" evidence="2">
    <location>
        <begin position="135"/>
        <end position="163"/>
    </location>
</feature>
<dbReference type="eggNOG" id="COG3170">
    <property type="taxonomic scope" value="Bacteria"/>
</dbReference>
<organism evidence="4 5">
    <name type="scientific">Shewanella amazonensis (strain ATCC BAA-1098 / SB2B)</name>
    <dbReference type="NCBI Taxonomy" id="326297"/>
    <lineage>
        <taxon>Bacteria</taxon>
        <taxon>Pseudomonadati</taxon>
        <taxon>Pseudomonadota</taxon>
        <taxon>Gammaproteobacteria</taxon>
        <taxon>Alteromonadales</taxon>
        <taxon>Shewanellaceae</taxon>
        <taxon>Shewanella</taxon>
    </lineage>
</organism>
<feature type="region of interest" description="Disordered" evidence="2">
    <location>
        <begin position="705"/>
        <end position="736"/>
    </location>
</feature>
<keyword evidence="3" id="KW-0812">Transmembrane</keyword>
<dbReference type="AlphaFoldDB" id="A1S7K0"/>
<reference evidence="4 5" key="1">
    <citation type="submission" date="2006-12" db="EMBL/GenBank/DDBJ databases">
        <title>Complete sequence of Shewanella amazonensis SB2B.</title>
        <authorList>
            <consortium name="US DOE Joint Genome Institute"/>
            <person name="Copeland A."/>
            <person name="Lucas S."/>
            <person name="Lapidus A."/>
            <person name="Barry K."/>
            <person name="Detter J.C."/>
            <person name="Glavina del Rio T."/>
            <person name="Hammon N."/>
            <person name="Israni S."/>
            <person name="Dalin E."/>
            <person name="Tice H."/>
            <person name="Pitluck S."/>
            <person name="Munk A.C."/>
            <person name="Brettin T."/>
            <person name="Bruce D."/>
            <person name="Han C."/>
            <person name="Tapia R."/>
            <person name="Gilna P."/>
            <person name="Schmutz J."/>
            <person name="Larimer F."/>
            <person name="Land M."/>
            <person name="Hauser L."/>
            <person name="Kyrpides N."/>
            <person name="Mikhailova N."/>
            <person name="Fredrickson J."/>
            <person name="Richardson P."/>
        </authorList>
    </citation>
    <scope>NUCLEOTIDE SEQUENCE [LARGE SCALE GENOMIC DNA]</scope>
    <source>
        <strain evidence="5">ATCC BAA-1098 / SB2B</strain>
    </source>
</reference>
<gene>
    <name evidence="4" type="ordered locus">Sama_2151</name>
</gene>
<feature type="compositionally biased region" description="Low complexity" evidence="2">
    <location>
        <begin position="138"/>
        <end position="152"/>
    </location>
</feature>
<dbReference type="OrthoDB" id="5298707at2"/>
<feature type="compositionally biased region" description="Low complexity" evidence="2">
    <location>
        <begin position="586"/>
        <end position="597"/>
    </location>
</feature>
<proteinExistence type="predicted"/>
<keyword evidence="5" id="KW-1185">Reference proteome</keyword>
<feature type="region of interest" description="Disordered" evidence="2">
    <location>
        <begin position="32"/>
        <end position="52"/>
    </location>
</feature>
<protein>
    <submittedName>
        <fullName evidence="4">Putative membrane protein</fullName>
    </submittedName>
</protein>
<dbReference type="Gene3D" id="1.20.58.2200">
    <property type="match status" value="1"/>
</dbReference>
<sequence length="937" mass="99826">MNFRTSYLVGILASVLAVSTIPQFSEVRAAEPLKITGPDGQSRETQSRQYGPTTVQDTFWSIAQKVRPDNSVSVYQVMAAIYDANPHAFSSANYNTLEKGMILLIPSKEVMLAIPKNLAQQRALEQDRAWRTGKVEPKQATAKPVTAKPAAQEAPKAVTEPAKVEAKPAPVPVVDPKLVEENQALSAEISRLTEELNVRKNDVESLSAQVEQLTEEVQTLKANLAATTEESEALRTENKTLKQAQALAEVEANKPGELWRSLMDSPLMLILGAVVPALLILMAVWLFLRRRRGGADGDVGETAKSADAPLAAAAAAGAVAVAASADEEEMAIRLDPEEEESLDSLLDMGNVDLAPETLPEETSADLFVEQADDFADDGQSLDDLWAEAMGEQDEGELNAEAEADLDALMAGFEEETPDVAKEEDLDALLAGFDEPEQTITTTEESQPEKDELSDAIAAELETEVADDTVSEDDLDALLAGFNEPVEAMAESVADSDEAQSDDLAEAIAAELESELAGNDEVSSDEDLDALLAGFDAPSASDDGEDDLKTPSTETLEADWSEAIAAELEGEVAAEAEAEEDLDALLASFATESESEASNGLENSADDVLAADETTSPVDDAFANVLESELSLADENADEDLNALLTDLDKGDEAPIEDITAGLGDELPLSDEDDDLDSLLAGFDKEEETGLEDAALAAAAVATAASISAATSNKESEKASEKDKTAEKGAHDADPVAVSAKDSGFFDDLKGKKGAAGSNMLEWESIAPPDTKKPSLDVSDDELLSAFAAEHDDSDDDAFVLDVDADHSMTVDEALAALDASEKSKRQSKAEIDADLSNFQKENGFIDIDKLLNDADDTEPEPYRELDMDIGEVESLIGGAAMVDVDDEENSVNAKLDLARAYIEIDDKDSAKALLKEVEMDGNERQKQEAANLLQDIG</sequence>
<dbReference type="EMBL" id="CP000507">
    <property type="protein sequence ID" value="ABM00357.1"/>
    <property type="molecule type" value="Genomic_DNA"/>
</dbReference>
<dbReference type="InterPro" id="IPR038440">
    <property type="entry name" value="FimV_C_sf"/>
</dbReference>
<dbReference type="NCBIfam" id="TIGR03505">
    <property type="entry name" value="FimV_core"/>
    <property type="match status" value="1"/>
</dbReference>
<dbReference type="RefSeq" id="WP_011760264.1">
    <property type="nucleotide sequence ID" value="NC_008700.1"/>
</dbReference>
<feature type="region of interest" description="Disordered" evidence="2">
    <location>
        <begin position="534"/>
        <end position="555"/>
    </location>
</feature>
<evidence type="ECO:0000256" key="1">
    <source>
        <dbReference type="SAM" id="Coils"/>
    </source>
</evidence>
<feature type="transmembrane region" description="Helical" evidence="3">
    <location>
        <begin position="267"/>
        <end position="288"/>
    </location>
</feature>
<keyword evidence="3" id="KW-1133">Transmembrane helix</keyword>
<evidence type="ECO:0000313" key="4">
    <source>
        <dbReference type="EMBL" id="ABM00357.1"/>
    </source>
</evidence>
<evidence type="ECO:0000313" key="5">
    <source>
        <dbReference type="Proteomes" id="UP000009175"/>
    </source>
</evidence>
<keyword evidence="3" id="KW-0472">Membrane</keyword>
<feature type="region of interest" description="Disordered" evidence="2">
    <location>
        <begin position="432"/>
        <end position="451"/>
    </location>
</feature>
<dbReference type="STRING" id="326297.Sama_2151"/>
<dbReference type="InterPro" id="IPR020012">
    <property type="entry name" value="LysM_FimV"/>
</dbReference>